<keyword evidence="1" id="KW-0472">Membrane</keyword>
<feature type="transmembrane region" description="Helical" evidence="1">
    <location>
        <begin position="110"/>
        <end position="130"/>
    </location>
</feature>
<sequence length="189" mass="21720">MFEDLIELDKQLFIYLNGMGVPFWDSFWLYLSKTLSFVTIPIFLFLIYYLYLKLGFKKAVVAIITVGLLLLCTDQLSVFIKQGTQRLRPCYDNEIQELMRMVRSYCGGRYSYFSAHAANSFALASFFSILYKKETKVLGFALLIWAALVSYSRIYIGVHFPLDVITGIGVGILFGWLFAKLCESTLEKI</sequence>
<feature type="transmembrane region" description="Helical" evidence="1">
    <location>
        <begin position="27"/>
        <end position="52"/>
    </location>
</feature>
<keyword evidence="4" id="KW-1185">Reference proteome</keyword>
<dbReference type="EMBL" id="JBHULB010000082">
    <property type="protein sequence ID" value="MFD2588886.1"/>
    <property type="molecule type" value="Genomic_DNA"/>
</dbReference>
<feature type="transmembrane region" description="Helical" evidence="1">
    <location>
        <begin position="59"/>
        <end position="80"/>
    </location>
</feature>
<feature type="transmembrane region" description="Helical" evidence="1">
    <location>
        <begin position="162"/>
        <end position="179"/>
    </location>
</feature>
<dbReference type="SMART" id="SM00014">
    <property type="entry name" value="acidPPc"/>
    <property type="match status" value="1"/>
</dbReference>
<dbReference type="RefSeq" id="WP_377768348.1">
    <property type="nucleotide sequence ID" value="NZ_JBHULB010000082.1"/>
</dbReference>
<evidence type="ECO:0000313" key="3">
    <source>
        <dbReference type="EMBL" id="MFD2588886.1"/>
    </source>
</evidence>
<dbReference type="InterPro" id="IPR000326">
    <property type="entry name" value="PAP2/HPO"/>
</dbReference>
<dbReference type="Gene3D" id="1.20.144.10">
    <property type="entry name" value="Phosphatidic acid phosphatase type 2/haloperoxidase"/>
    <property type="match status" value="1"/>
</dbReference>
<evidence type="ECO:0000313" key="4">
    <source>
        <dbReference type="Proteomes" id="UP001597526"/>
    </source>
</evidence>
<organism evidence="3 4">
    <name type="scientific">Croceitalea marina</name>
    <dbReference type="NCBI Taxonomy" id="1775166"/>
    <lineage>
        <taxon>Bacteria</taxon>
        <taxon>Pseudomonadati</taxon>
        <taxon>Bacteroidota</taxon>
        <taxon>Flavobacteriia</taxon>
        <taxon>Flavobacteriales</taxon>
        <taxon>Flavobacteriaceae</taxon>
        <taxon>Croceitalea</taxon>
    </lineage>
</organism>
<proteinExistence type="predicted"/>
<keyword evidence="1" id="KW-0812">Transmembrane</keyword>
<dbReference type="SUPFAM" id="SSF48317">
    <property type="entry name" value="Acid phosphatase/Vanadium-dependent haloperoxidase"/>
    <property type="match status" value="1"/>
</dbReference>
<dbReference type="InterPro" id="IPR036938">
    <property type="entry name" value="PAP2/HPO_sf"/>
</dbReference>
<feature type="transmembrane region" description="Helical" evidence="1">
    <location>
        <begin position="137"/>
        <end position="156"/>
    </location>
</feature>
<dbReference type="Proteomes" id="UP001597526">
    <property type="component" value="Unassembled WGS sequence"/>
</dbReference>
<dbReference type="Pfam" id="PF01569">
    <property type="entry name" value="PAP2"/>
    <property type="match status" value="1"/>
</dbReference>
<accession>A0ABW5N261</accession>
<keyword evidence="1" id="KW-1133">Transmembrane helix</keyword>
<dbReference type="PANTHER" id="PTHR14969:SF13">
    <property type="entry name" value="AT30094P"/>
    <property type="match status" value="1"/>
</dbReference>
<evidence type="ECO:0000259" key="2">
    <source>
        <dbReference type="SMART" id="SM00014"/>
    </source>
</evidence>
<gene>
    <name evidence="3" type="ORF">ACFSQJ_18315</name>
</gene>
<name>A0ABW5N261_9FLAO</name>
<reference evidence="4" key="1">
    <citation type="journal article" date="2019" name="Int. J. Syst. Evol. Microbiol.">
        <title>The Global Catalogue of Microorganisms (GCM) 10K type strain sequencing project: providing services to taxonomists for standard genome sequencing and annotation.</title>
        <authorList>
            <consortium name="The Broad Institute Genomics Platform"/>
            <consortium name="The Broad Institute Genome Sequencing Center for Infectious Disease"/>
            <person name="Wu L."/>
            <person name="Ma J."/>
        </authorList>
    </citation>
    <scope>NUCLEOTIDE SEQUENCE [LARGE SCALE GENOMIC DNA]</scope>
    <source>
        <strain evidence="4">KCTC 52368</strain>
    </source>
</reference>
<feature type="domain" description="Phosphatidic acid phosphatase type 2/haloperoxidase" evidence="2">
    <location>
        <begin position="63"/>
        <end position="179"/>
    </location>
</feature>
<evidence type="ECO:0000256" key="1">
    <source>
        <dbReference type="SAM" id="Phobius"/>
    </source>
</evidence>
<comment type="caution">
    <text evidence="3">The sequence shown here is derived from an EMBL/GenBank/DDBJ whole genome shotgun (WGS) entry which is preliminary data.</text>
</comment>
<protein>
    <submittedName>
        <fullName evidence="3">Phosphatase PAP2 family protein</fullName>
    </submittedName>
</protein>
<dbReference type="PANTHER" id="PTHR14969">
    <property type="entry name" value="SPHINGOSINE-1-PHOSPHATE PHOSPHOHYDROLASE"/>
    <property type="match status" value="1"/>
</dbReference>